<dbReference type="GO" id="GO:0005524">
    <property type="term" value="F:ATP binding"/>
    <property type="evidence" value="ECO:0007669"/>
    <property type="project" value="UniProtKB-KW"/>
</dbReference>
<keyword evidence="5" id="KW-0808">Transferase</keyword>
<comment type="subcellular location">
    <subcellularLocation>
        <location evidence="1">Cytoplasm</location>
    </subcellularLocation>
</comment>
<evidence type="ECO:0000256" key="3">
    <source>
        <dbReference type="ARBA" id="ARBA00012584"/>
    </source>
</evidence>
<dbReference type="Gene3D" id="3.90.870.10">
    <property type="entry name" value="DHBP synthase"/>
    <property type="match status" value="1"/>
</dbReference>
<reference evidence="14" key="1">
    <citation type="submission" date="2016-10" db="EMBL/GenBank/DDBJ databases">
        <authorList>
            <person name="Varghese N."/>
            <person name="Submissions S."/>
        </authorList>
    </citation>
    <scope>NUCLEOTIDE SEQUENCE [LARGE SCALE GENOMIC DNA]</scope>
    <source>
        <strain evidence="14">DSM 44718</strain>
    </source>
</reference>
<name>A0A1H3RBY5_9ACTN</name>
<accession>A0A1H3RBY5</accession>
<dbReference type="InterPro" id="IPR006070">
    <property type="entry name" value="Sua5-like_dom"/>
</dbReference>
<keyword evidence="14" id="KW-1185">Reference proteome</keyword>
<comment type="similarity">
    <text evidence="2">Belongs to the SUA5 family.</text>
</comment>
<proteinExistence type="inferred from homology"/>
<dbReference type="NCBIfam" id="TIGR00057">
    <property type="entry name" value="L-threonylcarbamoyladenylate synthase"/>
    <property type="match status" value="1"/>
</dbReference>
<dbReference type="AlphaFoldDB" id="A0A1H3RBY5"/>
<dbReference type="InterPro" id="IPR017945">
    <property type="entry name" value="DHBP_synth_RibB-like_a/b_dom"/>
</dbReference>
<evidence type="ECO:0000259" key="12">
    <source>
        <dbReference type="PROSITE" id="PS51163"/>
    </source>
</evidence>
<comment type="catalytic activity">
    <reaction evidence="11">
        <text>L-threonine + hydrogencarbonate + ATP = L-threonylcarbamoyladenylate + diphosphate + H2O</text>
        <dbReference type="Rhea" id="RHEA:36407"/>
        <dbReference type="ChEBI" id="CHEBI:15377"/>
        <dbReference type="ChEBI" id="CHEBI:17544"/>
        <dbReference type="ChEBI" id="CHEBI:30616"/>
        <dbReference type="ChEBI" id="CHEBI:33019"/>
        <dbReference type="ChEBI" id="CHEBI:57926"/>
        <dbReference type="ChEBI" id="CHEBI:73682"/>
        <dbReference type="EC" id="2.7.7.87"/>
    </reaction>
</comment>
<keyword evidence="6" id="KW-0819">tRNA processing</keyword>
<protein>
    <recommendedName>
        <fullName evidence="10">L-threonylcarbamoyladenylate synthase</fullName>
        <ecNumber evidence="3">2.7.7.87</ecNumber>
    </recommendedName>
    <alternativeName>
        <fullName evidence="10">L-threonylcarbamoyladenylate synthase</fullName>
    </alternativeName>
</protein>
<dbReference type="GO" id="GO:0000049">
    <property type="term" value="F:tRNA binding"/>
    <property type="evidence" value="ECO:0007669"/>
    <property type="project" value="TreeGrafter"/>
</dbReference>
<sequence>MVNARWLAPGSASGLLRLADAEDVAAVLAGGGLAVLPTETGYMLAAAATIESAVLQVFRAKRRDLAHPMHIACASLEMAAHFAVLTPDARKVIGAFTPGPLTVVVEQSSELPDRLVTHEGTVGIRVPDHPATLQVIAAAGVPVTATSLNPSGAESRPVDADVLAELDWSTDQEVPVVVDHGAIRHTLASTLVALTGPDGPRVLREGPVSAAQVREILGR</sequence>
<evidence type="ECO:0000313" key="13">
    <source>
        <dbReference type="EMBL" id="SDZ22469.1"/>
    </source>
</evidence>
<dbReference type="PROSITE" id="PS51163">
    <property type="entry name" value="YRDC"/>
    <property type="match status" value="1"/>
</dbReference>
<dbReference type="GO" id="GO:0061710">
    <property type="term" value="F:L-threonylcarbamoyladenylate synthase"/>
    <property type="evidence" value="ECO:0007669"/>
    <property type="project" value="UniProtKB-EC"/>
</dbReference>
<dbReference type="Proteomes" id="UP000199632">
    <property type="component" value="Unassembled WGS sequence"/>
</dbReference>
<dbReference type="SUPFAM" id="SSF55821">
    <property type="entry name" value="YrdC/RibB"/>
    <property type="match status" value="1"/>
</dbReference>
<evidence type="ECO:0000256" key="2">
    <source>
        <dbReference type="ARBA" id="ARBA00007663"/>
    </source>
</evidence>
<gene>
    <name evidence="13" type="ORF">SAMN05421684_3638</name>
</gene>
<evidence type="ECO:0000256" key="5">
    <source>
        <dbReference type="ARBA" id="ARBA00022679"/>
    </source>
</evidence>
<dbReference type="EC" id="2.7.7.87" evidence="3"/>
<dbReference type="RefSeq" id="WP_090793519.1">
    <property type="nucleotide sequence ID" value="NZ_BOND01000008.1"/>
</dbReference>
<dbReference type="PANTHER" id="PTHR17490">
    <property type="entry name" value="SUA5"/>
    <property type="match status" value="1"/>
</dbReference>
<keyword evidence="9" id="KW-0067">ATP-binding</keyword>
<evidence type="ECO:0000256" key="6">
    <source>
        <dbReference type="ARBA" id="ARBA00022694"/>
    </source>
</evidence>
<evidence type="ECO:0000256" key="7">
    <source>
        <dbReference type="ARBA" id="ARBA00022695"/>
    </source>
</evidence>
<dbReference type="GO" id="GO:0003725">
    <property type="term" value="F:double-stranded RNA binding"/>
    <property type="evidence" value="ECO:0007669"/>
    <property type="project" value="InterPro"/>
</dbReference>
<evidence type="ECO:0000313" key="14">
    <source>
        <dbReference type="Proteomes" id="UP000199632"/>
    </source>
</evidence>
<dbReference type="GO" id="GO:0006450">
    <property type="term" value="P:regulation of translational fidelity"/>
    <property type="evidence" value="ECO:0007669"/>
    <property type="project" value="TreeGrafter"/>
</dbReference>
<dbReference type="GO" id="GO:0005737">
    <property type="term" value="C:cytoplasm"/>
    <property type="evidence" value="ECO:0007669"/>
    <property type="project" value="UniProtKB-SubCell"/>
</dbReference>
<dbReference type="InterPro" id="IPR050156">
    <property type="entry name" value="TC-AMP_synthase_SUA5"/>
</dbReference>
<evidence type="ECO:0000256" key="1">
    <source>
        <dbReference type="ARBA" id="ARBA00004496"/>
    </source>
</evidence>
<evidence type="ECO:0000256" key="4">
    <source>
        <dbReference type="ARBA" id="ARBA00022490"/>
    </source>
</evidence>
<keyword evidence="8" id="KW-0547">Nucleotide-binding</keyword>
<dbReference type="Pfam" id="PF01300">
    <property type="entry name" value="Sua5_yciO_yrdC"/>
    <property type="match status" value="1"/>
</dbReference>
<keyword evidence="7" id="KW-0548">Nucleotidyltransferase</keyword>
<dbReference type="GO" id="GO:0008033">
    <property type="term" value="P:tRNA processing"/>
    <property type="evidence" value="ECO:0007669"/>
    <property type="project" value="UniProtKB-KW"/>
</dbReference>
<feature type="domain" description="YrdC-like" evidence="12">
    <location>
        <begin position="18"/>
        <end position="208"/>
    </location>
</feature>
<dbReference type="PANTHER" id="PTHR17490:SF16">
    <property type="entry name" value="THREONYLCARBAMOYL-AMP SYNTHASE"/>
    <property type="match status" value="1"/>
</dbReference>
<evidence type="ECO:0000256" key="10">
    <source>
        <dbReference type="ARBA" id="ARBA00029774"/>
    </source>
</evidence>
<evidence type="ECO:0000256" key="8">
    <source>
        <dbReference type="ARBA" id="ARBA00022741"/>
    </source>
</evidence>
<dbReference type="STRING" id="137265.SAMN05421684_3638"/>
<evidence type="ECO:0000256" key="11">
    <source>
        <dbReference type="ARBA" id="ARBA00048366"/>
    </source>
</evidence>
<evidence type="ECO:0000256" key="9">
    <source>
        <dbReference type="ARBA" id="ARBA00022840"/>
    </source>
</evidence>
<keyword evidence="4" id="KW-0963">Cytoplasm</keyword>
<dbReference type="OrthoDB" id="9814580at2"/>
<organism evidence="13 14">
    <name type="scientific">Asanoa ishikariensis</name>
    <dbReference type="NCBI Taxonomy" id="137265"/>
    <lineage>
        <taxon>Bacteria</taxon>
        <taxon>Bacillati</taxon>
        <taxon>Actinomycetota</taxon>
        <taxon>Actinomycetes</taxon>
        <taxon>Micromonosporales</taxon>
        <taxon>Micromonosporaceae</taxon>
        <taxon>Asanoa</taxon>
    </lineage>
</organism>
<dbReference type="EMBL" id="FNQB01000002">
    <property type="protein sequence ID" value="SDZ22469.1"/>
    <property type="molecule type" value="Genomic_DNA"/>
</dbReference>